<dbReference type="InterPro" id="IPR011006">
    <property type="entry name" value="CheY-like_superfamily"/>
</dbReference>
<evidence type="ECO:0000259" key="10">
    <source>
        <dbReference type="PROSITE" id="PS50110"/>
    </source>
</evidence>
<comment type="subcellular location">
    <subcellularLocation>
        <location evidence="1">Cytoplasm</location>
    </subcellularLocation>
</comment>
<dbReference type="PANTHER" id="PTHR48111">
    <property type="entry name" value="REGULATOR OF RPOS"/>
    <property type="match status" value="1"/>
</dbReference>
<keyword evidence="6 9" id="KW-0238">DNA-binding</keyword>
<dbReference type="GO" id="GO:0000976">
    <property type="term" value="F:transcription cis-regulatory region binding"/>
    <property type="evidence" value="ECO:0007669"/>
    <property type="project" value="TreeGrafter"/>
</dbReference>
<dbReference type="InterPro" id="IPR001867">
    <property type="entry name" value="OmpR/PhoB-type_DNA-bd"/>
</dbReference>
<evidence type="ECO:0000313" key="13">
    <source>
        <dbReference type="Proteomes" id="UP000292302"/>
    </source>
</evidence>
<dbReference type="CDD" id="cd00383">
    <property type="entry name" value="trans_reg_C"/>
    <property type="match status" value="1"/>
</dbReference>
<keyword evidence="7" id="KW-0804">Transcription</keyword>
<dbReference type="Pfam" id="PF00072">
    <property type="entry name" value="Response_reg"/>
    <property type="match status" value="1"/>
</dbReference>
<keyword evidence="2" id="KW-0963">Cytoplasm</keyword>
<evidence type="ECO:0000256" key="8">
    <source>
        <dbReference type="PROSITE-ProRule" id="PRU00169"/>
    </source>
</evidence>
<dbReference type="PANTHER" id="PTHR48111:SF39">
    <property type="entry name" value="TRANSCRIPTIONAL REGULATORY PROTEIN CPXR"/>
    <property type="match status" value="1"/>
</dbReference>
<dbReference type="SUPFAM" id="SSF52172">
    <property type="entry name" value="CheY-like"/>
    <property type="match status" value="1"/>
</dbReference>
<dbReference type="GO" id="GO:0032993">
    <property type="term" value="C:protein-DNA complex"/>
    <property type="evidence" value="ECO:0007669"/>
    <property type="project" value="TreeGrafter"/>
</dbReference>
<dbReference type="PROSITE" id="PS50110">
    <property type="entry name" value="RESPONSE_REGULATORY"/>
    <property type="match status" value="1"/>
</dbReference>
<dbReference type="InterPro" id="IPR039420">
    <property type="entry name" value="WalR-like"/>
</dbReference>
<comment type="caution">
    <text evidence="12">The sequence shown here is derived from an EMBL/GenBank/DDBJ whole genome shotgun (WGS) entry which is preliminary data.</text>
</comment>
<evidence type="ECO:0000256" key="9">
    <source>
        <dbReference type="PROSITE-ProRule" id="PRU01091"/>
    </source>
</evidence>
<dbReference type="GO" id="GO:0006355">
    <property type="term" value="P:regulation of DNA-templated transcription"/>
    <property type="evidence" value="ECO:0007669"/>
    <property type="project" value="InterPro"/>
</dbReference>
<dbReference type="InterPro" id="IPR036388">
    <property type="entry name" value="WH-like_DNA-bd_sf"/>
</dbReference>
<dbReference type="AlphaFoldDB" id="A0A4Q9QJT5"/>
<dbReference type="SMART" id="SM00448">
    <property type="entry name" value="REC"/>
    <property type="match status" value="1"/>
</dbReference>
<evidence type="ECO:0000256" key="5">
    <source>
        <dbReference type="ARBA" id="ARBA00023015"/>
    </source>
</evidence>
<dbReference type="RefSeq" id="WP_131181148.1">
    <property type="nucleotide sequence ID" value="NZ_QJUI01000014.1"/>
</dbReference>
<proteinExistence type="predicted"/>
<keyword evidence="5" id="KW-0805">Transcription regulation</keyword>
<gene>
    <name evidence="12" type="ORF">DNK06_16820</name>
</gene>
<keyword evidence="3 8" id="KW-0597">Phosphoprotein</keyword>
<sequence>MSSPANSAIRILAVEDDPALASHLHAHLQGCGFDVTVSRDGSEGLRLAQEQDFDLILMDILLPGSNGLDVLQRLRERRHVPVILMSALGAEQDRIAGFSKGADDYLPKPFSLGELSVRIEAILRRVAYERREQPPLQEGTLTFDEDRSDVCHDGHWALLTPTEYRLLETFSRHAEEVLSKAFLYQHVLHRGYAQHDRSLDMHVSNVRRKLKNIAYASTRLESVWGKGYVLTGRES</sequence>
<evidence type="ECO:0000256" key="2">
    <source>
        <dbReference type="ARBA" id="ARBA00022490"/>
    </source>
</evidence>
<evidence type="ECO:0000256" key="3">
    <source>
        <dbReference type="ARBA" id="ARBA00022553"/>
    </source>
</evidence>
<dbReference type="InterPro" id="IPR001789">
    <property type="entry name" value="Sig_transdc_resp-reg_receiver"/>
</dbReference>
<feature type="domain" description="Response regulatory" evidence="10">
    <location>
        <begin position="10"/>
        <end position="123"/>
    </location>
</feature>
<feature type="domain" description="OmpR/PhoB-type" evidence="11">
    <location>
        <begin position="133"/>
        <end position="232"/>
    </location>
</feature>
<evidence type="ECO:0000259" key="11">
    <source>
        <dbReference type="PROSITE" id="PS51755"/>
    </source>
</evidence>
<evidence type="ECO:0000256" key="6">
    <source>
        <dbReference type="ARBA" id="ARBA00023125"/>
    </source>
</evidence>
<evidence type="ECO:0000256" key="4">
    <source>
        <dbReference type="ARBA" id="ARBA00023012"/>
    </source>
</evidence>
<dbReference type="Gene3D" id="1.10.10.10">
    <property type="entry name" value="Winged helix-like DNA-binding domain superfamily/Winged helix DNA-binding domain"/>
    <property type="match status" value="1"/>
</dbReference>
<evidence type="ECO:0000256" key="7">
    <source>
        <dbReference type="ARBA" id="ARBA00023163"/>
    </source>
</evidence>
<evidence type="ECO:0000313" key="12">
    <source>
        <dbReference type="EMBL" id="TBU76542.1"/>
    </source>
</evidence>
<organism evidence="12 13">
    <name type="scientific">Phytopseudomonas daroniae</name>
    <dbReference type="NCBI Taxonomy" id="2487519"/>
    <lineage>
        <taxon>Bacteria</taxon>
        <taxon>Pseudomonadati</taxon>
        <taxon>Pseudomonadota</taxon>
        <taxon>Gammaproteobacteria</taxon>
        <taxon>Pseudomonadales</taxon>
        <taxon>Pseudomonadaceae</taxon>
        <taxon>Phytopseudomonas</taxon>
    </lineage>
</organism>
<reference evidence="12 13" key="1">
    <citation type="submission" date="2018-06" db="EMBL/GenBank/DDBJ databases">
        <title>Three novel Pseudomonas species isolated from symptomatic oak.</title>
        <authorList>
            <person name="Bueno-Gonzalez V."/>
            <person name="Brady C."/>
        </authorList>
    </citation>
    <scope>NUCLEOTIDE SEQUENCE [LARGE SCALE GENOMIC DNA]</scope>
    <source>
        <strain evidence="12 13">P9A</strain>
    </source>
</reference>
<dbReference type="Gene3D" id="6.10.250.690">
    <property type="match status" value="1"/>
</dbReference>
<dbReference type="OrthoDB" id="9802426at2"/>
<dbReference type="Gene3D" id="3.40.50.2300">
    <property type="match status" value="1"/>
</dbReference>
<dbReference type="EMBL" id="QJUI01000014">
    <property type="protein sequence ID" value="TBU76542.1"/>
    <property type="molecule type" value="Genomic_DNA"/>
</dbReference>
<keyword evidence="4" id="KW-0902">Two-component regulatory system</keyword>
<dbReference type="PROSITE" id="PS51755">
    <property type="entry name" value="OMPR_PHOB"/>
    <property type="match status" value="1"/>
</dbReference>
<feature type="DNA-binding region" description="OmpR/PhoB-type" evidence="9">
    <location>
        <begin position="133"/>
        <end position="232"/>
    </location>
</feature>
<accession>A0A4Q9QJT5</accession>
<name>A0A4Q9QJT5_9GAMM</name>
<feature type="modified residue" description="4-aspartylphosphate" evidence="8">
    <location>
        <position position="59"/>
    </location>
</feature>
<dbReference type="SMART" id="SM00862">
    <property type="entry name" value="Trans_reg_C"/>
    <property type="match status" value="1"/>
</dbReference>
<evidence type="ECO:0000256" key="1">
    <source>
        <dbReference type="ARBA" id="ARBA00004496"/>
    </source>
</evidence>
<keyword evidence="13" id="KW-1185">Reference proteome</keyword>
<dbReference type="Pfam" id="PF00486">
    <property type="entry name" value="Trans_reg_C"/>
    <property type="match status" value="1"/>
</dbReference>
<protein>
    <submittedName>
        <fullName evidence="12">DNA-binding response regulator</fullName>
    </submittedName>
</protein>
<dbReference type="Proteomes" id="UP000292302">
    <property type="component" value="Unassembled WGS sequence"/>
</dbReference>
<dbReference type="GO" id="GO:0005829">
    <property type="term" value="C:cytosol"/>
    <property type="evidence" value="ECO:0007669"/>
    <property type="project" value="TreeGrafter"/>
</dbReference>
<dbReference type="GO" id="GO:0000156">
    <property type="term" value="F:phosphorelay response regulator activity"/>
    <property type="evidence" value="ECO:0007669"/>
    <property type="project" value="TreeGrafter"/>
</dbReference>